<dbReference type="Proteomes" id="UP000001971">
    <property type="component" value="Chromosome"/>
</dbReference>
<feature type="domain" description="Autotransporter" evidence="1">
    <location>
        <begin position="986"/>
        <end position="1269"/>
    </location>
</feature>
<sequence length="1269" mass="132655">MHIQFREPISTSPAQPDAGRQHLFSRVPAAVMNPITLAIIVAFSTLVLPQTAWAACNSSGVGTYVCEGENNTAISLFGTDIAVETRPGFGITEHEITDSALSLTGSGTISYLDTNSSALDTDSRYSLYIKNDTLITEQSASINVQSNGSISSGVYIDNQSSDDSTIRVDLSGILSSSLSGAPALSIFSSAGNDSTIILNTHAISGVTGIQSDNNSQNGATITHVDVTGDINVENSGVSIRNAANGGTSIINFNSKSINTEYNSFYIQNTNYVGGVITDINIDGDISSANSQAARIYNYTNGGLASLRFRANNVTGSTGLYIDNSSQNGAVTDIILTGDLTATSGSALQANAYSDEGNIETAIKLNNVYSLYDALNISDYTRSGNILHDLDISGTITAENGTGIKVMGAAGEGSSTMLINVNNITSSSQSLDINNYNFLGSAFSAITATGHLTAEWGQGAMLQTHSSLGDATTLIHFNDITAMSSGISLINEANQGTSTADITVTGQINVSHGEGITLNALTTDGRTLVNVDVNNIASEYDAIRLYNYNYNDNYATGVDDGTGADNGTSTIDLITRGALVSQQGYGINIETNTADTYVTVGGLVHGGNGTAIGIHRLDNIQTSATLELQSGYALEGVTQALVFTGSYAEINDAALDLANSHLVLGGAGDAAFDLTRIDNREEAILDGDPNRITGFGTLTKTNNSIWTLTGANMADGDANAFLSANIAGGILVLDNATLGLTPDAGALTGATVNRLSAADIAADPTRVATETGALTLAEGGALSSLGDSVLSGNLISAGGILLSNHYTGGNGAATDDRLTVTGTYFGENNGSGEGAWLALDTVLGDDDSATDRLVINGDATGTTSVRVNNAGGLGDKTLNGINLITVDGLAQDDTFLLAGDYVTTDGYQAVVAGAYAYTLQADGEAATAGRNWYLSSELMLTEGVRYQVGVPLYEQYPQVLAALNTLPTLQQRVGNRYGAPGALADLNFDDNQWAWGRIEGSHQVTDPARSTSGSQREIDVWKLQTGIDVPLYQSQGGSLLTGGVNFTYGKAKADIHSFFGDGRINSAGYGLGTSLTWYGNNGVYVDGQLQTMWFDSDLSSRTAGHAVASGNNGRGYTSAIEAGKGYTLSHGLSLTPQMQVTYSRVDFDTFRDPFDSEVSLQEGDSLRGRLGVSLNKETTWSAKDGTTRRSHIYSHLDLHNEFLNGSKVQVSGVEFATRDERQSVGLGAGGTYEWQNGRYAVYGNVNLLGATRNISDNYAVGGTIGARVSW</sequence>
<dbReference type="AlphaFoldDB" id="A0A0E1NS41"/>
<reference evidence="2 3" key="1">
    <citation type="journal article" date="2006" name="J. Bacteriol.">
        <title>Complete genome sequence of Yersinia pestis strains Antiqua and Nepal516: evidence of gene reduction in an emerging pathogen.</title>
        <authorList>
            <person name="Chain P.S."/>
            <person name="Hu P."/>
            <person name="Malfatti S.A."/>
            <person name="Radnedge L."/>
            <person name="Larimer F."/>
            <person name="Vergez L.M."/>
            <person name="Worsham P."/>
            <person name="Chu M.C."/>
            <person name="Andersen G.L."/>
        </authorList>
    </citation>
    <scope>NUCLEOTIDE SEQUENCE [LARGE SCALE GENOMIC DNA]</scope>
    <source>
        <strain evidence="2 3">Antiqua</strain>
    </source>
</reference>
<dbReference type="GO" id="GO:0019867">
    <property type="term" value="C:outer membrane"/>
    <property type="evidence" value="ECO:0007669"/>
    <property type="project" value="InterPro"/>
</dbReference>
<dbReference type="InterPro" id="IPR012332">
    <property type="entry name" value="Autotransporter_pectin_lyase_C"/>
</dbReference>
<dbReference type="PROSITE" id="PS51208">
    <property type="entry name" value="AUTOTRANSPORTER"/>
    <property type="match status" value="1"/>
</dbReference>
<evidence type="ECO:0000259" key="1">
    <source>
        <dbReference type="PROSITE" id="PS51208"/>
    </source>
</evidence>
<dbReference type="PATRIC" id="fig|360102.15.peg.2514"/>
<evidence type="ECO:0000313" key="3">
    <source>
        <dbReference type="Proteomes" id="UP000001971"/>
    </source>
</evidence>
<dbReference type="SUPFAM" id="SSF103515">
    <property type="entry name" value="Autotransporter"/>
    <property type="match status" value="1"/>
</dbReference>
<dbReference type="CDD" id="cd01344">
    <property type="entry name" value="PL2_Passenger_AT"/>
    <property type="match status" value="1"/>
</dbReference>
<dbReference type="Gene3D" id="2.160.20.20">
    <property type="match status" value="1"/>
</dbReference>
<dbReference type="EMBL" id="CP000308">
    <property type="protein sequence ID" value="ABG15936.1"/>
    <property type="molecule type" value="Genomic_DNA"/>
</dbReference>
<dbReference type="PANTHER" id="PTHR35037">
    <property type="entry name" value="C-TERMINAL REGION OF AIDA-LIKE PROTEIN"/>
    <property type="match status" value="1"/>
</dbReference>
<dbReference type="Gene3D" id="2.40.128.130">
    <property type="entry name" value="Autotransporter beta-domain"/>
    <property type="match status" value="1"/>
</dbReference>
<dbReference type="InterPro" id="IPR006315">
    <property type="entry name" value="OM_autotransptr_brl_dom"/>
</dbReference>
<dbReference type="SMART" id="SM00869">
    <property type="entry name" value="Autotransporter"/>
    <property type="match status" value="1"/>
</dbReference>
<protein>
    <recommendedName>
        <fullName evidence="1">Autotransporter domain-containing protein</fullName>
    </recommendedName>
</protein>
<dbReference type="HOGENOM" id="CLU_264829_0_0_6"/>
<dbReference type="PANTHER" id="PTHR35037:SF3">
    <property type="entry name" value="C-TERMINAL REGION OF AIDA-LIKE PROTEIN"/>
    <property type="match status" value="1"/>
</dbReference>
<organism evidence="2 3">
    <name type="scientific">Yersinia pestis bv. Antiqua (strain Antiqua)</name>
    <dbReference type="NCBI Taxonomy" id="360102"/>
    <lineage>
        <taxon>Bacteria</taxon>
        <taxon>Pseudomonadati</taxon>
        <taxon>Pseudomonadota</taxon>
        <taxon>Gammaproteobacteria</taxon>
        <taxon>Enterobacterales</taxon>
        <taxon>Yersiniaceae</taxon>
        <taxon>Yersinia</taxon>
    </lineage>
</organism>
<dbReference type="Pfam" id="PF03797">
    <property type="entry name" value="Autotransporter"/>
    <property type="match status" value="1"/>
</dbReference>
<dbReference type="InterPro" id="IPR051551">
    <property type="entry name" value="Autotransporter_adhesion"/>
</dbReference>
<dbReference type="InterPro" id="IPR036709">
    <property type="entry name" value="Autotransporte_beta_dom_sf"/>
</dbReference>
<name>A0A0E1NS41_YERPA</name>
<accession>A0A0E1NS41</accession>
<dbReference type="KEGG" id="ypa:YPA_3975"/>
<gene>
    <name evidence="2" type="ordered locus">YPA_3975</name>
</gene>
<dbReference type="InterPro" id="IPR043990">
    <property type="entry name" value="AC_1"/>
</dbReference>
<dbReference type="NCBIfam" id="TIGR01414">
    <property type="entry name" value="autotrans_barl"/>
    <property type="match status" value="1"/>
</dbReference>
<dbReference type="InterPro" id="IPR011050">
    <property type="entry name" value="Pectin_lyase_fold/virulence"/>
</dbReference>
<proteinExistence type="predicted"/>
<dbReference type="Pfam" id="PF18883">
    <property type="entry name" value="AC_1"/>
    <property type="match status" value="1"/>
</dbReference>
<dbReference type="InterPro" id="IPR005546">
    <property type="entry name" value="Autotransporte_beta"/>
</dbReference>
<dbReference type="SUPFAM" id="SSF51126">
    <property type="entry name" value="Pectin lyase-like"/>
    <property type="match status" value="1"/>
</dbReference>
<evidence type="ECO:0000313" key="2">
    <source>
        <dbReference type="EMBL" id="ABG15936.1"/>
    </source>
</evidence>